<keyword evidence="2" id="KW-0472">Membrane</keyword>
<dbReference type="EMBL" id="CP158281">
    <property type="protein sequence ID" value="XBV87788.1"/>
    <property type="molecule type" value="Genomic_DNA"/>
</dbReference>
<gene>
    <name evidence="3" type="ORF">AAFP32_09385</name>
</gene>
<evidence type="ECO:0000313" key="3">
    <source>
        <dbReference type="EMBL" id="XBV87788.1"/>
    </source>
</evidence>
<feature type="compositionally biased region" description="Low complexity" evidence="1">
    <location>
        <begin position="320"/>
        <end position="339"/>
    </location>
</feature>
<evidence type="ECO:0000256" key="2">
    <source>
        <dbReference type="SAM" id="Phobius"/>
    </source>
</evidence>
<feature type="region of interest" description="Disordered" evidence="1">
    <location>
        <begin position="1"/>
        <end position="26"/>
    </location>
</feature>
<dbReference type="KEGG" id="bkr:AAFP32_09385"/>
<feature type="region of interest" description="Disordered" evidence="1">
    <location>
        <begin position="81"/>
        <end position="271"/>
    </location>
</feature>
<dbReference type="Pfam" id="PF20341">
    <property type="entry name" value="DUF6636"/>
    <property type="match status" value="1"/>
</dbReference>
<evidence type="ECO:0000256" key="1">
    <source>
        <dbReference type="SAM" id="MobiDB-lite"/>
    </source>
</evidence>
<feature type="region of interest" description="Disordered" evidence="1">
    <location>
        <begin position="306"/>
        <end position="348"/>
    </location>
</feature>
<reference evidence="3" key="1">
    <citation type="submission" date="2024-06" db="EMBL/GenBank/DDBJ databases">
        <title>Brevibacterium koreense sp. nov., isolated from jogae-jeotgal, a Korean fermented seafood.</title>
        <authorList>
            <person name="Whon T.W."/>
            <person name="Nam S."/>
            <person name="Kim Y."/>
        </authorList>
    </citation>
    <scope>NUCLEOTIDE SEQUENCE</scope>
    <source>
        <strain evidence="3">CBA3109</strain>
    </source>
</reference>
<proteinExistence type="predicted"/>
<keyword evidence="2" id="KW-0812">Transmembrane</keyword>
<feature type="compositionally biased region" description="Basic and acidic residues" evidence="1">
    <location>
        <begin position="82"/>
        <end position="108"/>
    </location>
</feature>
<feature type="compositionally biased region" description="Gly residues" evidence="1">
    <location>
        <begin position="182"/>
        <end position="264"/>
    </location>
</feature>
<keyword evidence="2" id="KW-1133">Transmembrane helix</keyword>
<dbReference type="RefSeq" id="WP_350268919.1">
    <property type="nucleotide sequence ID" value="NZ_CP158281.1"/>
</dbReference>
<dbReference type="AlphaFoldDB" id="A0AAU7UGP5"/>
<sequence>MSIPPVPNQPPRPGRRKPAEESPDSITTQLFIGQDRSPAADGSTQALSSDELARLRSMVSSDGAEATEVLSLEELRQLAAAENHESAVSHLPPRADSHLPPRKVRSEDIAEAEAASAPKQWNPQGPSAGNLPNPEPWGADFGAPGPPATQPHPTDYSGSESHVPNGASPYAPHAAAAYAASGGRGPAGGAHGPGGGSGGPSSGGYGPGGPGGAGPGPGGYGPAGYGTGGPGGYGPGGPGGPASPGGPGGPAGPGGPGGPAGPGGPHRREPETKKVPGWLWVLAAIALVVALGIVGYIAWDATQGKDDAASDTSSQGPSDSAGSETGSPTTSAPPAAAESFKSPSGNISCTIDSDRSRCVISSFDYTAGEKPDDCQLDNWGGVVVANEKGAGFSCREAPGNSGPARVLGYGKSITAEGMTCTSTREGMTCKSDETGVGFTIRRASVDFLD</sequence>
<dbReference type="InterPro" id="IPR046576">
    <property type="entry name" value="DUF6636"/>
</dbReference>
<feature type="compositionally biased region" description="Pro residues" evidence="1">
    <location>
        <begin position="1"/>
        <end position="12"/>
    </location>
</feature>
<organism evidence="3">
    <name type="scientific">Brevibacterium koreense</name>
    <dbReference type="NCBI Taxonomy" id="3140787"/>
    <lineage>
        <taxon>Bacteria</taxon>
        <taxon>Bacillati</taxon>
        <taxon>Actinomycetota</taxon>
        <taxon>Actinomycetes</taxon>
        <taxon>Micrococcales</taxon>
        <taxon>Brevibacteriaceae</taxon>
        <taxon>Brevibacterium</taxon>
    </lineage>
</organism>
<feature type="compositionally biased region" description="Low complexity" evidence="1">
    <location>
        <begin position="166"/>
        <end position="181"/>
    </location>
</feature>
<feature type="transmembrane region" description="Helical" evidence="2">
    <location>
        <begin position="277"/>
        <end position="299"/>
    </location>
</feature>
<protein>
    <submittedName>
        <fullName evidence="3">DUF6636 domain-containing protein</fullName>
    </submittedName>
</protein>
<name>A0AAU7UGP5_9MICO</name>
<accession>A0AAU7UGP5</accession>